<dbReference type="InterPro" id="IPR038729">
    <property type="entry name" value="Rad50/SbcC_AAA"/>
</dbReference>
<evidence type="ECO:0000256" key="8">
    <source>
        <dbReference type="ARBA" id="ARBA00023054"/>
    </source>
</evidence>
<dbReference type="GO" id="GO:0005524">
    <property type="term" value="F:ATP binding"/>
    <property type="evidence" value="ECO:0007669"/>
    <property type="project" value="UniProtKB-KW"/>
</dbReference>
<feature type="region of interest" description="Disordered" evidence="13">
    <location>
        <begin position="706"/>
        <end position="732"/>
    </location>
</feature>
<dbReference type="OrthoDB" id="10265785at2759"/>
<feature type="compositionally biased region" description="Basic and acidic residues" evidence="13">
    <location>
        <begin position="1"/>
        <end position="12"/>
    </location>
</feature>
<dbReference type="GO" id="GO:0003697">
    <property type="term" value="F:single-stranded DNA binding"/>
    <property type="evidence" value="ECO:0007669"/>
    <property type="project" value="TreeGrafter"/>
</dbReference>
<keyword evidence="7" id="KW-0067">ATP-binding</keyword>
<evidence type="ECO:0000259" key="14">
    <source>
        <dbReference type="Pfam" id="PF13476"/>
    </source>
</evidence>
<keyword evidence="9" id="KW-0233">DNA recombination</keyword>
<dbReference type="GO" id="GO:0005634">
    <property type="term" value="C:nucleus"/>
    <property type="evidence" value="ECO:0007669"/>
    <property type="project" value="UniProtKB-SubCell"/>
</dbReference>
<dbReference type="RefSeq" id="XP_018733514.1">
    <property type="nucleotide sequence ID" value="XM_018880866.1"/>
</dbReference>
<feature type="compositionally biased region" description="Low complexity" evidence="13">
    <location>
        <begin position="35"/>
        <end position="50"/>
    </location>
</feature>
<dbReference type="Pfam" id="PF13476">
    <property type="entry name" value="AAA_23"/>
    <property type="match status" value="1"/>
</dbReference>
<evidence type="ECO:0000256" key="13">
    <source>
        <dbReference type="SAM" id="MobiDB-lite"/>
    </source>
</evidence>
<feature type="region of interest" description="Disordered" evidence="13">
    <location>
        <begin position="84"/>
        <end position="117"/>
    </location>
</feature>
<dbReference type="GeneID" id="30035898"/>
<keyword evidence="8 12" id="KW-0175">Coiled coil</keyword>
<dbReference type="GO" id="GO:0030915">
    <property type="term" value="C:Smc5-Smc6 complex"/>
    <property type="evidence" value="ECO:0007669"/>
    <property type="project" value="TreeGrafter"/>
</dbReference>
<dbReference type="AlphaFoldDB" id="A0A161HGQ0"/>
<protein>
    <submittedName>
        <fullName evidence="15">DNA repair protein SMC6</fullName>
    </submittedName>
</protein>
<dbReference type="GO" id="GO:0035861">
    <property type="term" value="C:site of double-strand break"/>
    <property type="evidence" value="ECO:0007669"/>
    <property type="project" value="TreeGrafter"/>
</dbReference>
<dbReference type="SUPFAM" id="SSF57997">
    <property type="entry name" value="Tropomyosin"/>
    <property type="match status" value="1"/>
</dbReference>
<dbReference type="GO" id="GO:0003684">
    <property type="term" value="F:damaged DNA binding"/>
    <property type="evidence" value="ECO:0007669"/>
    <property type="project" value="TreeGrafter"/>
</dbReference>
<evidence type="ECO:0000256" key="10">
    <source>
        <dbReference type="ARBA" id="ARBA00023204"/>
    </source>
</evidence>
<feature type="region of interest" description="Disordered" evidence="13">
    <location>
        <begin position="1"/>
        <end position="70"/>
    </location>
</feature>
<sequence>MDTRQEPVKGDESLTVSPPPAKRFRSQRFNDDNDNSSSPSPVDSESLTSSFTSPEDANNDGAGPSNLSQDLDLDQYEGERDQTISPTIGIDGTPEPEQSVEIQRGSREMEGIARSPQSQSAGKIISVQMINFMCHSNLTISLGRRINFIVGKNGSGKSAVLTAIIIGLGGRASDTDRGSSISDVIKEGQQMASIRIKFDNVGKLSFRHEIYGDFFTLERAISRTERAGHSNYNVYTQSGKKMKISRTDILEMLSISHFSIDIDNQFAILTQDQARTFLVARTQEEMYHLLMRGLRVTQSYHNANVSNNNITATESDLKAKRTDIKELKEKVKNLELRRNNNLRIEEAMREVARYTAMGLWFRHDRQMEKISQLEERNDELKREQAEKQDEADAYSKRAQELVVDTDSQVSELRDQRDKSSAERLEAINRRRELSDKLDSLKQNQVNVNTEKNKNEQHKVELESELNRLTTSEGGKEYLEAQIETVNLKINELKEEEMALVNEAENFESKIKEASDLVKSLQGEVKKYESSILSEKSQLAKIQEGSQVSVDAAYGVNMANVLKEISMNSSFHQKPIGPLGQFVSLKIPTWGPMLEHHLRHTLAAFWTKNTEDRNLLLKILAKYKMTNTVIVKDVDMFDYSWSSPSKEYTTVLDALEFKDESVKRIFIDQYQIHRILLIEDRAEADRVMYSHPKNALVAFAKQKSIDGSQSRDGFQVGANRGGSSSSILRGAPVNKTPRMGVDLRYRVKELEDSIRSTQSQCTRVRSKLDDATRALGESKESSRQTTRRLSSLRHEMRTLDEKRDDLQTQLEDYDNGKVLEVQGEIENCKQRIETYILQFEKIHADMLETQEDVRLADTIIAEADKIHDELCNRIETIRVCIAVLIL</sequence>
<evidence type="ECO:0000256" key="9">
    <source>
        <dbReference type="ARBA" id="ARBA00023172"/>
    </source>
</evidence>
<keyword evidence="16" id="KW-1185">Reference proteome</keyword>
<keyword evidence="5" id="KW-0547">Nucleotide-binding</keyword>
<feature type="region of interest" description="Disordered" evidence="13">
    <location>
        <begin position="376"/>
        <end position="395"/>
    </location>
</feature>
<evidence type="ECO:0000256" key="2">
    <source>
        <dbReference type="ARBA" id="ARBA00004286"/>
    </source>
</evidence>
<evidence type="ECO:0000313" key="16">
    <source>
        <dbReference type="Proteomes" id="UP000189580"/>
    </source>
</evidence>
<dbReference type="SUPFAM" id="SSF52540">
    <property type="entry name" value="P-loop containing nucleoside triphosphate hydrolases"/>
    <property type="match status" value="1"/>
</dbReference>
<dbReference type="Gene3D" id="3.40.50.300">
    <property type="entry name" value="P-loop containing nucleotide triphosphate hydrolases"/>
    <property type="match status" value="1"/>
</dbReference>
<evidence type="ECO:0000256" key="7">
    <source>
        <dbReference type="ARBA" id="ARBA00022840"/>
    </source>
</evidence>
<comment type="similarity">
    <text evidence="3">Belongs to the SMC family. SMC6 subfamily.</text>
</comment>
<dbReference type="PANTHER" id="PTHR19306:SF6">
    <property type="entry name" value="STRUCTURAL MAINTENANCE OF CHROMOSOMES PROTEIN 6"/>
    <property type="match status" value="1"/>
</dbReference>
<reference evidence="15 16" key="1">
    <citation type="submission" date="2016-02" db="EMBL/GenBank/DDBJ databases">
        <title>Complete genome sequence and transcriptome regulation of the pentose utilising yeast Sugiyamaella lignohabitans.</title>
        <authorList>
            <person name="Bellasio M."/>
            <person name="Peymann A."/>
            <person name="Valli M."/>
            <person name="Sipitzky M."/>
            <person name="Graf A."/>
            <person name="Sauer M."/>
            <person name="Marx H."/>
            <person name="Mattanovich D."/>
        </authorList>
    </citation>
    <scope>NUCLEOTIDE SEQUENCE [LARGE SCALE GENOMIC DNA]</scope>
    <source>
        <strain evidence="15 16">CBS 10342</strain>
    </source>
</reference>
<evidence type="ECO:0000256" key="11">
    <source>
        <dbReference type="ARBA" id="ARBA00023242"/>
    </source>
</evidence>
<organism evidence="15 16">
    <name type="scientific">Sugiyamaella lignohabitans</name>
    <dbReference type="NCBI Taxonomy" id="796027"/>
    <lineage>
        <taxon>Eukaryota</taxon>
        <taxon>Fungi</taxon>
        <taxon>Dikarya</taxon>
        <taxon>Ascomycota</taxon>
        <taxon>Saccharomycotina</taxon>
        <taxon>Dipodascomycetes</taxon>
        <taxon>Dipodascales</taxon>
        <taxon>Trichomonascaceae</taxon>
        <taxon>Sugiyamaella</taxon>
    </lineage>
</organism>
<evidence type="ECO:0000256" key="3">
    <source>
        <dbReference type="ARBA" id="ARBA00006793"/>
    </source>
</evidence>
<dbReference type="Gene3D" id="1.10.287.1490">
    <property type="match status" value="1"/>
</dbReference>
<proteinExistence type="inferred from homology"/>
<accession>A0A161HGQ0</accession>
<evidence type="ECO:0000256" key="4">
    <source>
        <dbReference type="ARBA" id="ARBA00022454"/>
    </source>
</evidence>
<dbReference type="GO" id="GO:0000724">
    <property type="term" value="P:double-strand break repair via homologous recombination"/>
    <property type="evidence" value="ECO:0007669"/>
    <property type="project" value="TreeGrafter"/>
</dbReference>
<feature type="coiled-coil region" evidence="12">
    <location>
        <begin position="746"/>
        <end position="815"/>
    </location>
</feature>
<gene>
    <name evidence="15" type="primary">SMC6</name>
    <name evidence="15" type="ORF">AWJ20_3833</name>
</gene>
<evidence type="ECO:0000256" key="12">
    <source>
        <dbReference type="SAM" id="Coils"/>
    </source>
</evidence>
<name>A0A161HGQ0_9ASCO</name>
<dbReference type="KEGG" id="slb:AWJ20_3833"/>
<feature type="domain" description="Rad50/SbcC-type AAA" evidence="14">
    <location>
        <begin position="126"/>
        <end position="429"/>
    </location>
</feature>
<keyword evidence="11" id="KW-0539">Nucleus</keyword>
<evidence type="ECO:0000256" key="5">
    <source>
        <dbReference type="ARBA" id="ARBA00022741"/>
    </source>
</evidence>
<evidence type="ECO:0000256" key="6">
    <source>
        <dbReference type="ARBA" id="ARBA00022763"/>
    </source>
</evidence>
<dbReference type="GO" id="GO:0016887">
    <property type="term" value="F:ATP hydrolysis activity"/>
    <property type="evidence" value="ECO:0007669"/>
    <property type="project" value="InterPro"/>
</dbReference>
<feature type="coiled-coil region" evidence="12">
    <location>
        <begin position="423"/>
        <end position="530"/>
    </location>
</feature>
<keyword evidence="4" id="KW-0158">Chromosome</keyword>
<comment type="subcellular location">
    <subcellularLocation>
        <location evidence="2">Chromosome</location>
    </subcellularLocation>
    <subcellularLocation>
        <location evidence="1">Nucleus</location>
    </subcellularLocation>
</comment>
<dbReference type="Proteomes" id="UP000189580">
    <property type="component" value="Chromosome c"/>
</dbReference>
<keyword evidence="10" id="KW-0234">DNA repair</keyword>
<evidence type="ECO:0000256" key="1">
    <source>
        <dbReference type="ARBA" id="ARBA00004123"/>
    </source>
</evidence>
<dbReference type="EMBL" id="CP014500">
    <property type="protein sequence ID" value="ANB11037.1"/>
    <property type="molecule type" value="Genomic_DNA"/>
</dbReference>
<keyword evidence="6" id="KW-0227">DNA damage</keyword>
<dbReference type="InterPro" id="IPR027417">
    <property type="entry name" value="P-loop_NTPase"/>
</dbReference>
<evidence type="ECO:0000313" key="15">
    <source>
        <dbReference type="EMBL" id="ANB11037.1"/>
    </source>
</evidence>
<dbReference type="PANTHER" id="PTHR19306">
    <property type="entry name" value="STRUCTURAL MAINTENANCE OF CHROMOSOMES 5,6 SMC5, SMC6"/>
    <property type="match status" value="1"/>
</dbReference>